<dbReference type="InterPro" id="IPR000276">
    <property type="entry name" value="GPCR_Rhodpsn"/>
</dbReference>
<dbReference type="PANTHER" id="PTHR24249">
    <property type="entry name" value="HISTAMINE RECEPTOR-RELATED G-PROTEIN COUPLED RECEPTOR"/>
    <property type="match status" value="1"/>
</dbReference>
<keyword evidence="6 10" id="KW-0472">Membrane</keyword>
<evidence type="ECO:0000313" key="12">
    <source>
        <dbReference type="Proteomes" id="UP000265040"/>
    </source>
</evidence>
<keyword evidence="5 9" id="KW-0297">G-protein coupled receptor</keyword>
<evidence type="ECO:0000256" key="1">
    <source>
        <dbReference type="ARBA" id="ARBA00004651"/>
    </source>
</evidence>
<keyword evidence="8 9" id="KW-0807">Transducer</keyword>
<evidence type="ECO:0000256" key="2">
    <source>
        <dbReference type="ARBA" id="ARBA00022475"/>
    </source>
</evidence>
<dbReference type="GO" id="GO:0001594">
    <property type="term" value="F:trace-amine receptor activity"/>
    <property type="evidence" value="ECO:0007669"/>
    <property type="project" value="TreeGrafter"/>
</dbReference>
<feature type="transmembrane region" description="Helical" evidence="10">
    <location>
        <begin position="37"/>
        <end position="61"/>
    </location>
</feature>
<evidence type="ECO:0008006" key="13">
    <source>
        <dbReference type="Google" id="ProtNLM"/>
    </source>
</evidence>
<keyword evidence="4 10" id="KW-1133">Transmembrane helix</keyword>
<reference evidence="11 12" key="1">
    <citation type="submission" date="2021-04" db="EMBL/GenBank/DDBJ databases">
        <authorList>
            <consortium name="Wellcome Sanger Institute Data Sharing"/>
        </authorList>
    </citation>
    <scope>NUCLEOTIDE SEQUENCE [LARGE SCALE GENOMIC DNA]</scope>
</reference>
<evidence type="ECO:0000256" key="6">
    <source>
        <dbReference type="ARBA" id="ARBA00023136"/>
    </source>
</evidence>
<reference evidence="11" key="2">
    <citation type="submission" date="2025-08" db="UniProtKB">
        <authorList>
            <consortium name="Ensembl"/>
        </authorList>
    </citation>
    <scope>IDENTIFICATION</scope>
</reference>
<keyword evidence="7 9" id="KW-0675">Receptor</keyword>
<dbReference type="Proteomes" id="UP000265040">
    <property type="component" value="Chromosome 21"/>
</dbReference>
<evidence type="ECO:0000256" key="8">
    <source>
        <dbReference type="ARBA" id="ARBA00023224"/>
    </source>
</evidence>
<feature type="transmembrane region" description="Helical" evidence="10">
    <location>
        <begin position="257"/>
        <end position="274"/>
    </location>
</feature>
<accession>A0AAQ6IJ54</accession>
<evidence type="ECO:0000256" key="5">
    <source>
        <dbReference type="ARBA" id="ARBA00023040"/>
    </source>
</evidence>
<evidence type="ECO:0000256" key="10">
    <source>
        <dbReference type="SAM" id="Phobius"/>
    </source>
</evidence>
<reference evidence="11" key="3">
    <citation type="submission" date="2025-09" db="UniProtKB">
        <authorList>
            <consortium name="Ensembl"/>
        </authorList>
    </citation>
    <scope>IDENTIFICATION</scope>
</reference>
<evidence type="ECO:0000256" key="7">
    <source>
        <dbReference type="ARBA" id="ARBA00023170"/>
    </source>
</evidence>
<feature type="transmembrane region" description="Helical" evidence="10">
    <location>
        <begin position="112"/>
        <end position="131"/>
    </location>
</feature>
<dbReference type="Gene3D" id="1.20.1070.10">
    <property type="entry name" value="Rhodopsin 7-helix transmembrane proteins"/>
    <property type="match status" value="1"/>
</dbReference>
<evidence type="ECO:0000313" key="11">
    <source>
        <dbReference type="Ensembl" id="ENSATEP00000073772.1"/>
    </source>
</evidence>
<dbReference type="GeneTree" id="ENSGT01050000244823"/>
<comment type="subcellular location">
    <subcellularLocation>
        <location evidence="1">Cell membrane</location>
        <topology evidence="1">Multi-pass membrane protein</topology>
    </subcellularLocation>
</comment>
<dbReference type="PROSITE" id="PS00237">
    <property type="entry name" value="G_PROTEIN_RECEP_F1_1"/>
    <property type="match status" value="1"/>
</dbReference>
<keyword evidence="2" id="KW-1003">Cell membrane</keyword>
<feature type="transmembrane region" description="Helical" evidence="10">
    <location>
        <begin position="286"/>
        <end position="305"/>
    </location>
</feature>
<dbReference type="RefSeq" id="XP_026232375.1">
    <property type="nucleotide sequence ID" value="XM_026376590.1"/>
</dbReference>
<protein>
    <recommendedName>
        <fullName evidence="13">G-protein coupled receptors family 1 profile domain-containing protein</fullName>
    </recommendedName>
</protein>
<dbReference type="Ensembl" id="ENSATET00000076699.1">
    <property type="protein sequence ID" value="ENSATEP00000073772.1"/>
    <property type="gene ID" value="ENSATEG00000030606.1"/>
</dbReference>
<dbReference type="PRINTS" id="PR00237">
    <property type="entry name" value="GPCRRHODOPSN"/>
</dbReference>
<evidence type="ECO:0000256" key="3">
    <source>
        <dbReference type="ARBA" id="ARBA00022692"/>
    </source>
</evidence>
<dbReference type="CDD" id="cd15055">
    <property type="entry name" value="7tmA_TAARs"/>
    <property type="match status" value="1"/>
</dbReference>
<dbReference type="GO" id="GO:0005886">
    <property type="term" value="C:plasma membrane"/>
    <property type="evidence" value="ECO:0007669"/>
    <property type="project" value="UniProtKB-SubCell"/>
</dbReference>
<feature type="transmembrane region" description="Helical" evidence="10">
    <location>
        <begin position="201"/>
        <end position="224"/>
    </location>
</feature>
<dbReference type="AlphaFoldDB" id="A0AAQ6IJ54"/>
<dbReference type="GeneID" id="113173201"/>
<proteinExistence type="inferred from homology"/>
<dbReference type="SUPFAM" id="SSF81321">
    <property type="entry name" value="Family A G protein-coupled receptor-like"/>
    <property type="match status" value="1"/>
</dbReference>
<comment type="similarity">
    <text evidence="9">Belongs to the G-protein coupled receptor 1 family.</text>
</comment>
<dbReference type="InterPro" id="IPR050569">
    <property type="entry name" value="TAAR"/>
</dbReference>
<name>A0AAQ6IJ54_ANATE</name>
<sequence>MCLVTSEKCLMEESELCFPQLLNASCRRLKRPHSEVVLINFLLSFISVVTAALNLLVIIAISHYRQLHTPTNLLLLSLAVADFTVGSQQMPIGIQMWHGCWFLGDAVCVVNALLGYITTSVSVGSMLLISVDRYLAICEPMYYPTKVTVSAVRLCVFLCWMVSIFYSIWVLRDLLKKPDRYATCYGECEVSISFVEGTVDFLLNFVSPITVIVVLYMRVFVVALSQARTMRSHVAAAKLQCSVTTAKKSELKAARNLGVLVAVFLLCFSPYYVFSVTGVNNFTSILQIYLLYFNSCLNPVIYALLYPWFRKTVKHIVTLQILQPGSSDANIL</sequence>
<keyword evidence="3 9" id="KW-0812">Transmembrane</keyword>
<evidence type="ECO:0000256" key="9">
    <source>
        <dbReference type="RuleBase" id="RU000688"/>
    </source>
</evidence>
<keyword evidence="12" id="KW-1185">Reference proteome</keyword>
<dbReference type="Pfam" id="PF00001">
    <property type="entry name" value="7tm_1"/>
    <property type="match status" value="1"/>
</dbReference>
<organism evidence="11 12">
    <name type="scientific">Anabas testudineus</name>
    <name type="common">Climbing perch</name>
    <name type="synonym">Anthias testudineus</name>
    <dbReference type="NCBI Taxonomy" id="64144"/>
    <lineage>
        <taxon>Eukaryota</taxon>
        <taxon>Metazoa</taxon>
        <taxon>Chordata</taxon>
        <taxon>Craniata</taxon>
        <taxon>Vertebrata</taxon>
        <taxon>Euteleostomi</taxon>
        <taxon>Actinopterygii</taxon>
        <taxon>Neopterygii</taxon>
        <taxon>Teleostei</taxon>
        <taxon>Neoteleostei</taxon>
        <taxon>Acanthomorphata</taxon>
        <taxon>Anabantaria</taxon>
        <taxon>Anabantiformes</taxon>
        <taxon>Anabantoidei</taxon>
        <taxon>Anabantidae</taxon>
        <taxon>Anabas</taxon>
    </lineage>
</organism>
<feature type="transmembrane region" description="Helical" evidence="10">
    <location>
        <begin position="151"/>
        <end position="171"/>
    </location>
</feature>
<evidence type="ECO:0000256" key="4">
    <source>
        <dbReference type="ARBA" id="ARBA00022989"/>
    </source>
</evidence>
<dbReference type="PANTHER" id="PTHR24249:SF381">
    <property type="entry name" value="TRACE AMINE ASSOCIATED RECEPTOR 19P-RELATED"/>
    <property type="match status" value="1"/>
</dbReference>